<gene>
    <name evidence="3" type="ORF">SAMN05443244_1752</name>
</gene>
<name>A0A1H4LZD0_9BACT</name>
<feature type="region of interest" description="Disordered" evidence="1">
    <location>
        <begin position="38"/>
        <end position="58"/>
    </location>
</feature>
<feature type="signal peptide" evidence="2">
    <location>
        <begin position="1"/>
        <end position="22"/>
    </location>
</feature>
<reference evidence="3 4" key="1">
    <citation type="submission" date="2016-10" db="EMBL/GenBank/DDBJ databases">
        <authorList>
            <person name="de Groot N.N."/>
        </authorList>
    </citation>
    <scope>NUCLEOTIDE SEQUENCE [LARGE SCALE GENOMIC DNA]</scope>
    <source>
        <strain evidence="3 4">AB35.6</strain>
    </source>
</reference>
<evidence type="ECO:0000256" key="1">
    <source>
        <dbReference type="SAM" id="MobiDB-lite"/>
    </source>
</evidence>
<organism evidence="3 4">
    <name type="scientific">Terriglobus roseus</name>
    <dbReference type="NCBI Taxonomy" id="392734"/>
    <lineage>
        <taxon>Bacteria</taxon>
        <taxon>Pseudomonadati</taxon>
        <taxon>Acidobacteriota</taxon>
        <taxon>Terriglobia</taxon>
        <taxon>Terriglobales</taxon>
        <taxon>Acidobacteriaceae</taxon>
        <taxon>Terriglobus</taxon>
    </lineage>
</organism>
<dbReference type="RefSeq" id="WP_074653398.1">
    <property type="nucleotide sequence ID" value="NZ_FNSD01000001.1"/>
</dbReference>
<evidence type="ECO:0000313" key="3">
    <source>
        <dbReference type="EMBL" id="SEB75552.1"/>
    </source>
</evidence>
<dbReference type="EMBL" id="FNSD01000001">
    <property type="protein sequence ID" value="SEB75552.1"/>
    <property type="molecule type" value="Genomic_DNA"/>
</dbReference>
<dbReference type="Gene3D" id="2.40.160.170">
    <property type="match status" value="1"/>
</dbReference>
<dbReference type="Proteomes" id="UP000182409">
    <property type="component" value="Unassembled WGS sequence"/>
</dbReference>
<feature type="chain" id="PRO_5010183626" description="Outer membrane protein beta-barrel domain-containing protein" evidence="2">
    <location>
        <begin position="23"/>
        <end position="293"/>
    </location>
</feature>
<feature type="compositionally biased region" description="Low complexity" evidence="1">
    <location>
        <begin position="38"/>
        <end position="52"/>
    </location>
</feature>
<sequence>MILFWHFARAYFPAAAFLFCTAACSSAIGQAYSASPSADVSTSQSQQDSGSTLATTVPATGMTYEERTRLPTRELWKHPGLGISVGLNGIGLDIAEPMGQHFNVRAGGEYLKYTGNFTSDGAQIGADLKVGGGHVALDYYPWHNGFRISPQVRFGVQTEANVNVIVPSGQSISLDGGDYVSSNANPLHGTGFVDTRKTAVGLSVGYGNLSSRHGAHFSFPVEFGFYYIGQPTFAVTFTGSACDPTVPQPLGCQDVSSDAGFQSDLAKFIKRQNNNLSYASFFPIASVGVGYRF</sequence>
<keyword evidence="2" id="KW-0732">Signal</keyword>
<dbReference type="AlphaFoldDB" id="A0A1H4LZD0"/>
<evidence type="ECO:0000256" key="2">
    <source>
        <dbReference type="SAM" id="SignalP"/>
    </source>
</evidence>
<dbReference type="OrthoDB" id="120519at2"/>
<accession>A0A1H4LZD0</accession>
<protein>
    <recommendedName>
        <fullName evidence="5">Outer membrane protein beta-barrel domain-containing protein</fullName>
    </recommendedName>
</protein>
<evidence type="ECO:0000313" key="4">
    <source>
        <dbReference type="Proteomes" id="UP000182409"/>
    </source>
</evidence>
<proteinExistence type="predicted"/>
<evidence type="ECO:0008006" key="5">
    <source>
        <dbReference type="Google" id="ProtNLM"/>
    </source>
</evidence>